<proteinExistence type="predicted"/>
<dbReference type="EnsemblPlants" id="Pp3c14_24960V3.1">
    <property type="protein sequence ID" value="PAC:32961429.CDS.1"/>
    <property type="gene ID" value="Pp3c14_24960"/>
</dbReference>
<dbReference type="Gramene" id="Pp3c14_24960V3.2">
    <property type="protein sequence ID" value="PAC:32961430.CDS.1"/>
    <property type="gene ID" value="Pp3c14_24960"/>
</dbReference>
<evidence type="ECO:0000313" key="2">
    <source>
        <dbReference type="EMBL" id="PNR41600.1"/>
    </source>
</evidence>
<dbReference type="Gramene" id="Pp3c14_24960V3.1">
    <property type="protein sequence ID" value="PAC:32961429.CDS.1"/>
    <property type="gene ID" value="Pp3c14_24960"/>
</dbReference>
<keyword evidence="4" id="KW-1185">Reference proteome</keyword>
<dbReference type="PaxDb" id="3218-PP1S69_175V6.1"/>
<dbReference type="EMBL" id="ABEU02000014">
    <property type="protein sequence ID" value="PNR41600.1"/>
    <property type="molecule type" value="Genomic_DNA"/>
</dbReference>
<feature type="region of interest" description="Disordered" evidence="1">
    <location>
        <begin position="1"/>
        <end position="50"/>
    </location>
</feature>
<organism evidence="2">
    <name type="scientific">Physcomitrium patens</name>
    <name type="common">Spreading-leaved earth moss</name>
    <name type="synonym">Physcomitrella patens</name>
    <dbReference type="NCBI Taxonomy" id="3218"/>
    <lineage>
        <taxon>Eukaryota</taxon>
        <taxon>Viridiplantae</taxon>
        <taxon>Streptophyta</taxon>
        <taxon>Embryophyta</taxon>
        <taxon>Bryophyta</taxon>
        <taxon>Bryophytina</taxon>
        <taxon>Bryopsida</taxon>
        <taxon>Funariidae</taxon>
        <taxon>Funariales</taxon>
        <taxon>Funariaceae</taxon>
        <taxon>Physcomitrium</taxon>
    </lineage>
</organism>
<dbReference type="InParanoid" id="A0A2K1JJ77"/>
<gene>
    <name evidence="2" type="ORF">PHYPA_019003</name>
</gene>
<protein>
    <submittedName>
        <fullName evidence="2 3">Uncharacterized protein</fullName>
    </submittedName>
</protein>
<dbReference type="AlphaFoldDB" id="A0A2K1JJ77"/>
<reference evidence="2 4" key="1">
    <citation type="journal article" date="2008" name="Science">
        <title>The Physcomitrella genome reveals evolutionary insights into the conquest of land by plants.</title>
        <authorList>
            <person name="Rensing S."/>
            <person name="Lang D."/>
            <person name="Zimmer A."/>
            <person name="Terry A."/>
            <person name="Salamov A."/>
            <person name="Shapiro H."/>
            <person name="Nishiyama T."/>
            <person name="Perroud P.-F."/>
            <person name="Lindquist E."/>
            <person name="Kamisugi Y."/>
            <person name="Tanahashi T."/>
            <person name="Sakakibara K."/>
            <person name="Fujita T."/>
            <person name="Oishi K."/>
            <person name="Shin-I T."/>
            <person name="Kuroki Y."/>
            <person name="Toyoda A."/>
            <person name="Suzuki Y."/>
            <person name="Hashimoto A."/>
            <person name="Yamaguchi K."/>
            <person name="Sugano A."/>
            <person name="Kohara Y."/>
            <person name="Fujiyama A."/>
            <person name="Anterola A."/>
            <person name="Aoki S."/>
            <person name="Ashton N."/>
            <person name="Barbazuk W.B."/>
            <person name="Barker E."/>
            <person name="Bennetzen J."/>
            <person name="Bezanilla M."/>
            <person name="Blankenship R."/>
            <person name="Cho S.H."/>
            <person name="Dutcher S."/>
            <person name="Estelle M."/>
            <person name="Fawcett J.A."/>
            <person name="Gundlach H."/>
            <person name="Hanada K."/>
            <person name="Heyl A."/>
            <person name="Hicks K.A."/>
            <person name="Hugh J."/>
            <person name="Lohr M."/>
            <person name="Mayer K."/>
            <person name="Melkozernov A."/>
            <person name="Murata T."/>
            <person name="Nelson D."/>
            <person name="Pils B."/>
            <person name="Prigge M."/>
            <person name="Reiss B."/>
            <person name="Renner T."/>
            <person name="Rombauts S."/>
            <person name="Rushton P."/>
            <person name="Sanderfoot A."/>
            <person name="Schween G."/>
            <person name="Shiu S.-H."/>
            <person name="Stueber K."/>
            <person name="Theodoulou F.L."/>
            <person name="Tu H."/>
            <person name="Van de Peer Y."/>
            <person name="Verrier P.J."/>
            <person name="Waters E."/>
            <person name="Wood A."/>
            <person name="Yang L."/>
            <person name="Cove D."/>
            <person name="Cuming A."/>
            <person name="Hasebe M."/>
            <person name="Lucas S."/>
            <person name="Mishler D.B."/>
            <person name="Reski R."/>
            <person name="Grigoriev I."/>
            <person name="Quatrano R.S."/>
            <person name="Boore J.L."/>
        </authorList>
    </citation>
    <scope>NUCLEOTIDE SEQUENCE [LARGE SCALE GENOMIC DNA]</scope>
    <source>
        <strain evidence="3 4">cv. Gransden 2004</strain>
    </source>
</reference>
<feature type="compositionally biased region" description="Basic and acidic residues" evidence="1">
    <location>
        <begin position="1"/>
        <end position="10"/>
    </location>
</feature>
<evidence type="ECO:0000313" key="3">
    <source>
        <dbReference type="EnsemblPlants" id="PAC:32961429.CDS.1"/>
    </source>
</evidence>
<reference evidence="3" key="3">
    <citation type="submission" date="2020-12" db="UniProtKB">
        <authorList>
            <consortium name="EnsemblPlants"/>
        </authorList>
    </citation>
    <scope>IDENTIFICATION</scope>
</reference>
<evidence type="ECO:0000256" key="1">
    <source>
        <dbReference type="SAM" id="MobiDB-lite"/>
    </source>
</evidence>
<reference evidence="2 4" key="2">
    <citation type="journal article" date="2018" name="Plant J.">
        <title>The Physcomitrella patens chromosome-scale assembly reveals moss genome structure and evolution.</title>
        <authorList>
            <person name="Lang D."/>
            <person name="Ullrich K.K."/>
            <person name="Murat F."/>
            <person name="Fuchs J."/>
            <person name="Jenkins J."/>
            <person name="Haas F.B."/>
            <person name="Piednoel M."/>
            <person name="Gundlach H."/>
            <person name="Van Bel M."/>
            <person name="Meyberg R."/>
            <person name="Vives C."/>
            <person name="Morata J."/>
            <person name="Symeonidi A."/>
            <person name="Hiss M."/>
            <person name="Muchero W."/>
            <person name="Kamisugi Y."/>
            <person name="Saleh O."/>
            <person name="Blanc G."/>
            <person name="Decker E.L."/>
            <person name="van Gessel N."/>
            <person name="Grimwood J."/>
            <person name="Hayes R.D."/>
            <person name="Graham S.W."/>
            <person name="Gunter L.E."/>
            <person name="McDaniel S.F."/>
            <person name="Hoernstein S.N.W."/>
            <person name="Larsson A."/>
            <person name="Li F.W."/>
            <person name="Perroud P.F."/>
            <person name="Phillips J."/>
            <person name="Ranjan P."/>
            <person name="Rokshar D.S."/>
            <person name="Rothfels C.J."/>
            <person name="Schneider L."/>
            <person name="Shu S."/>
            <person name="Stevenson D.W."/>
            <person name="Thummler F."/>
            <person name="Tillich M."/>
            <person name="Villarreal Aguilar J.C."/>
            <person name="Widiez T."/>
            <person name="Wong G.K."/>
            <person name="Wymore A."/>
            <person name="Zhang Y."/>
            <person name="Zimmer A.D."/>
            <person name="Quatrano R.S."/>
            <person name="Mayer K.F.X."/>
            <person name="Goodstein D."/>
            <person name="Casacuberta J.M."/>
            <person name="Vandepoele K."/>
            <person name="Reski R."/>
            <person name="Cuming A.C."/>
            <person name="Tuskan G.A."/>
            <person name="Maumus F."/>
            <person name="Salse J."/>
            <person name="Schmutz J."/>
            <person name="Rensing S.A."/>
        </authorList>
    </citation>
    <scope>NUCLEOTIDE SEQUENCE [LARGE SCALE GENOMIC DNA]</scope>
    <source>
        <strain evidence="3 4">cv. Gransden 2004</strain>
    </source>
</reference>
<evidence type="ECO:0000313" key="4">
    <source>
        <dbReference type="Proteomes" id="UP000006727"/>
    </source>
</evidence>
<sequence length="50" mass="5405">MESSERRGSDDHEESAGATGRLNSSTHAAPVKKKTLLSADALRGRRRAHC</sequence>
<dbReference type="Proteomes" id="UP000006727">
    <property type="component" value="Chromosome 14"/>
</dbReference>
<accession>A0A2K1JJ77</accession>
<name>A0A2K1JJ77_PHYPA</name>
<dbReference type="EnsemblPlants" id="Pp3c14_24960V3.2">
    <property type="protein sequence ID" value="PAC:32961430.CDS.1"/>
    <property type="gene ID" value="Pp3c14_24960"/>
</dbReference>